<reference evidence="1" key="3">
    <citation type="submission" date="2015-04" db="UniProtKB">
        <authorList>
            <consortium name="EnsemblPlants"/>
        </authorList>
    </citation>
    <scope>IDENTIFICATION</scope>
</reference>
<sequence>MTTHSDLRIVRAKTTKGPAPKSFGPGCQDLHGWYINMANATRQNKEDCTIGSHKCEPFLSPDYVFIVQPRQTRHWFVIYNELILNFHTNM</sequence>
<evidence type="ECO:0000313" key="2">
    <source>
        <dbReference type="Proteomes" id="UP000032180"/>
    </source>
</evidence>
<protein>
    <submittedName>
        <fullName evidence="1">Uncharacterized protein</fullName>
    </submittedName>
</protein>
<dbReference type="Gramene" id="LPERR04G01290.1">
    <property type="protein sequence ID" value="LPERR04G01290.1"/>
    <property type="gene ID" value="LPERR04G01290"/>
</dbReference>
<accession>A0A0D9W253</accession>
<dbReference type="HOGENOM" id="CLU_2444041_0_0_1"/>
<organism evidence="1 2">
    <name type="scientific">Leersia perrieri</name>
    <dbReference type="NCBI Taxonomy" id="77586"/>
    <lineage>
        <taxon>Eukaryota</taxon>
        <taxon>Viridiplantae</taxon>
        <taxon>Streptophyta</taxon>
        <taxon>Embryophyta</taxon>
        <taxon>Tracheophyta</taxon>
        <taxon>Spermatophyta</taxon>
        <taxon>Magnoliopsida</taxon>
        <taxon>Liliopsida</taxon>
        <taxon>Poales</taxon>
        <taxon>Poaceae</taxon>
        <taxon>BOP clade</taxon>
        <taxon>Oryzoideae</taxon>
        <taxon>Oryzeae</taxon>
        <taxon>Oryzinae</taxon>
        <taxon>Leersia</taxon>
    </lineage>
</organism>
<dbReference type="AlphaFoldDB" id="A0A0D9W253"/>
<name>A0A0D9W253_9ORYZ</name>
<evidence type="ECO:0000313" key="1">
    <source>
        <dbReference type="EnsemblPlants" id="LPERR04G01290.1"/>
    </source>
</evidence>
<dbReference type="EnsemblPlants" id="LPERR04G01290.1">
    <property type="protein sequence ID" value="LPERR04G01290.1"/>
    <property type="gene ID" value="LPERR04G01290"/>
</dbReference>
<reference evidence="1 2" key="1">
    <citation type="submission" date="2012-08" db="EMBL/GenBank/DDBJ databases">
        <title>Oryza genome evolution.</title>
        <authorList>
            <person name="Wing R.A."/>
        </authorList>
    </citation>
    <scope>NUCLEOTIDE SEQUENCE</scope>
</reference>
<proteinExistence type="predicted"/>
<keyword evidence="2" id="KW-1185">Reference proteome</keyword>
<dbReference type="Proteomes" id="UP000032180">
    <property type="component" value="Chromosome 4"/>
</dbReference>
<reference evidence="2" key="2">
    <citation type="submission" date="2013-12" db="EMBL/GenBank/DDBJ databases">
        <authorList>
            <person name="Yu Y."/>
            <person name="Lee S."/>
            <person name="de Baynast K."/>
            <person name="Wissotski M."/>
            <person name="Liu L."/>
            <person name="Talag J."/>
            <person name="Goicoechea J."/>
            <person name="Angelova A."/>
            <person name="Jetty R."/>
            <person name="Kudrna D."/>
            <person name="Golser W."/>
            <person name="Rivera L."/>
            <person name="Zhang J."/>
            <person name="Wing R."/>
        </authorList>
    </citation>
    <scope>NUCLEOTIDE SEQUENCE</scope>
</reference>